<name>A0A1F7WXG7_9BACT</name>
<evidence type="ECO:0000313" key="3">
    <source>
        <dbReference type="EMBL" id="OGM07109.1"/>
    </source>
</evidence>
<protein>
    <recommendedName>
        <fullName evidence="2">Phosphatidic acid phosphatase type 2/haloperoxidase domain-containing protein</fullName>
    </recommendedName>
</protein>
<evidence type="ECO:0000259" key="2">
    <source>
        <dbReference type="SMART" id="SM00014"/>
    </source>
</evidence>
<feature type="transmembrane region" description="Helical" evidence="1">
    <location>
        <begin position="6"/>
        <end position="27"/>
    </location>
</feature>
<proteinExistence type="predicted"/>
<feature type="transmembrane region" description="Helical" evidence="1">
    <location>
        <begin position="77"/>
        <end position="98"/>
    </location>
</feature>
<dbReference type="InterPro" id="IPR036938">
    <property type="entry name" value="PAP2/HPO_sf"/>
</dbReference>
<evidence type="ECO:0000313" key="4">
    <source>
        <dbReference type="Proteomes" id="UP000177737"/>
    </source>
</evidence>
<feature type="domain" description="Phosphatidic acid phosphatase type 2/haloperoxidase" evidence="2">
    <location>
        <begin position="35"/>
        <end position="144"/>
    </location>
</feature>
<dbReference type="SUPFAM" id="SSF48317">
    <property type="entry name" value="Acid phosphatase/Vanadium-dependent haloperoxidase"/>
    <property type="match status" value="1"/>
</dbReference>
<gene>
    <name evidence="3" type="ORF">A2129_00690</name>
</gene>
<dbReference type="Gene3D" id="1.20.144.10">
    <property type="entry name" value="Phosphatidic acid phosphatase type 2/haloperoxidase"/>
    <property type="match status" value="1"/>
</dbReference>
<dbReference type="EMBL" id="MGFN01000013">
    <property type="protein sequence ID" value="OGM07109.1"/>
    <property type="molecule type" value="Genomic_DNA"/>
</dbReference>
<keyword evidence="1" id="KW-0472">Membrane</keyword>
<comment type="caution">
    <text evidence="3">The sequence shown here is derived from an EMBL/GenBank/DDBJ whole genome shotgun (WGS) entry which is preliminary data.</text>
</comment>
<dbReference type="AlphaFoldDB" id="A0A1F7WXG7"/>
<dbReference type="PANTHER" id="PTHR14969">
    <property type="entry name" value="SPHINGOSINE-1-PHOSPHATE PHOSPHOHYDROLASE"/>
    <property type="match status" value="1"/>
</dbReference>
<dbReference type="PANTHER" id="PTHR14969:SF13">
    <property type="entry name" value="AT30094P"/>
    <property type="match status" value="1"/>
</dbReference>
<organism evidence="3 4">
    <name type="scientific">Candidatus Woesebacteria bacterium GWC1_42_13</name>
    <dbReference type="NCBI Taxonomy" id="1802475"/>
    <lineage>
        <taxon>Bacteria</taxon>
        <taxon>Candidatus Woeseibacteriota</taxon>
    </lineage>
</organism>
<evidence type="ECO:0000256" key="1">
    <source>
        <dbReference type="SAM" id="Phobius"/>
    </source>
</evidence>
<feature type="transmembrane region" description="Helical" evidence="1">
    <location>
        <begin position="105"/>
        <end position="123"/>
    </location>
</feature>
<sequence>MSESIVTFLASFLIWVMFFGVLVLWLIDGRIKKEVALHAILASVLAWILAEMIKNLLPSIRPFNVNGLTPLTLTVPIGGAFPSGHAASAFAASTSVFLHKKGLGTIFLLAALGVGVGRVLSNVHFPLDIVGGGVLGILSAILIKRTHLFGLLKKKK</sequence>
<reference evidence="3 4" key="1">
    <citation type="journal article" date="2016" name="Nat. Commun.">
        <title>Thousands of microbial genomes shed light on interconnected biogeochemical processes in an aquifer system.</title>
        <authorList>
            <person name="Anantharaman K."/>
            <person name="Brown C.T."/>
            <person name="Hug L.A."/>
            <person name="Sharon I."/>
            <person name="Castelle C.J."/>
            <person name="Probst A.J."/>
            <person name="Thomas B.C."/>
            <person name="Singh A."/>
            <person name="Wilkins M.J."/>
            <person name="Karaoz U."/>
            <person name="Brodie E.L."/>
            <person name="Williams K.H."/>
            <person name="Hubbard S.S."/>
            <person name="Banfield J.F."/>
        </authorList>
    </citation>
    <scope>NUCLEOTIDE SEQUENCE [LARGE SCALE GENOMIC DNA]</scope>
</reference>
<dbReference type="Proteomes" id="UP000177737">
    <property type="component" value="Unassembled WGS sequence"/>
</dbReference>
<dbReference type="InterPro" id="IPR000326">
    <property type="entry name" value="PAP2/HPO"/>
</dbReference>
<dbReference type="SMART" id="SM00014">
    <property type="entry name" value="acidPPc"/>
    <property type="match status" value="1"/>
</dbReference>
<feature type="transmembrane region" description="Helical" evidence="1">
    <location>
        <begin position="39"/>
        <end position="57"/>
    </location>
</feature>
<dbReference type="Pfam" id="PF01569">
    <property type="entry name" value="PAP2"/>
    <property type="match status" value="1"/>
</dbReference>
<keyword evidence="1" id="KW-0812">Transmembrane</keyword>
<accession>A0A1F7WXG7</accession>
<feature type="transmembrane region" description="Helical" evidence="1">
    <location>
        <begin position="129"/>
        <end position="152"/>
    </location>
</feature>
<keyword evidence="1" id="KW-1133">Transmembrane helix</keyword>